<dbReference type="PANTHER" id="PTHR16146">
    <property type="entry name" value="INTELECTIN"/>
    <property type="match status" value="1"/>
</dbReference>
<dbReference type="NCBIfam" id="NF040941">
    <property type="entry name" value="GGGWT_bact"/>
    <property type="match status" value="1"/>
</dbReference>
<keyword evidence="3" id="KW-0106">Calcium</keyword>
<keyword evidence="1" id="KW-0479">Metal-binding</keyword>
<dbReference type="Proteomes" id="UP001159405">
    <property type="component" value="Unassembled WGS sequence"/>
</dbReference>
<evidence type="ECO:0000256" key="1">
    <source>
        <dbReference type="ARBA" id="ARBA00022723"/>
    </source>
</evidence>
<dbReference type="SUPFAM" id="SSF57414">
    <property type="entry name" value="Hairpin loop containing domain-like"/>
    <property type="match status" value="1"/>
</dbReference>
<name>A0ABN8NEW3_9CNID</name>
<gene>
    <name evidence="5" type="ORF">PLOB_00014988</name>
</gene>
<keyword evidence="4" id="KW-1015">Disulfide bond</keyword>
<evidence type="ECO:0000256" key="3">
    <source>
        <dbReference type="ARBA" id="ARBA00022837"/>
    </source>
</evidence>
<comment type="caution">
    <text evidence="5">The sequence shown here is derived from an EMBL/GenBank/DDBJ whole genome shotgun (WGS) entry which is preliminary data.</text>
</comment>
<dbReference type="PANTHER" id="PTHR16146:SF46">
    <property type="entry name" value="INTELECTIN-1A-RELATED"/>
    <property type="match status" value="1"/>
</dbReference>
<dbReference type="EMBL" id="CALNXK010000019">
    <property type="protein sequence ID" value="CAH3106865.1"/>
    <property type="molecule type" value="Genomic_DNA"/>
</dbReference>
<accession>A0ABN8NEW3</accession>
<dbReference type="SUPFAM" id="SSF56496">
    <property type="entry name" value="Fibrinogen C-terminal domain-like"/>
    <property type="match status" value="1"/>
</dbReference>
<evidence type="ECO:0000313" key="6">
    <source>
        <dbReference type="Proteomes" id="UP001159405"/>
    </source>
</evidence>
<evidence type="ECO:0000256" key="4">
    <source>
        <dbReference type="ARBA" id="ARBA00023157"/>
    </source>
</evidence>
<dbReference type="InterPro" id="IPR036056">
    <property type="entry name" value="Fibrinogen-like_C"/>
</dbReference>
<evidence type="ECO:0008006" key="7">
    <source>
        <dbReference type="Google" id="ProtNLM"/>
    </source>
</evidence>
<keyword evidence="2" id="KW-0430">Lectin</keyword>
<organism evidence="5 6">
    <name type="scientific">Porites lobata</name>
    <dbReference type="NCBI Taxonomy" id="104759"/>
    <lineage>
        <taxon>Eukaryota</taxon>
        <taxon>Metazoa</taxon>
        <taxon>Cnidaria</taxon>
        <taxon>Anthozoa</taxon>
        <taxon>Hexacorallia</taxon>
        <taxon>Scleractinia</taxon>
        <taxon>Fungiina</taxon>
        <taxon>Poritidae</taxon>
        <taxon>Porites</taxon>
    </lineage>
</organism>
<proteinExistence type="predicted"/>
<keyword evidence="6" id="KW-1185">Reference proteome</keyword>
<sequence>QASSVPNARLLGLAFLVQDVQNLGECIGICNKQTQFRCVNFDWANFLCELNKADVHIAPQNLMTAKGYVYLDNPWPKFHLRSCAQIQQMVPNAKSGYYWIYIKRKRAQVYFDMDNYGGGWTLVVSISSSSRDHLLNREVNCYSPTRCVEFTNSQIPGRKLSDESIHEISTYEGTFRVEKVTAGFTAFYQIPAGARYFDSECRHFSCPRIIVSHVYPYHWESNCKGILNGYRIHPSGCHRVFDMHDDSECGSRWDSSKFGTLVHI</sequence>
<reference evidence="5 6" key="1">
    <citation type="submission" date="2022-05" db="EMBL/GenBank/DDBJ databases">
        <authorList>
            <consortium name="Genoscope - CEA"/>
            <person name="William W."/>
        </authorList>
    </citation>
    <scope>NUCLEOTIDE SEQUENCE [LARGE SCALE GENOMIC DNA]</scope>
</reference>
<evidence type="ECO:0000313" key="5">
    <source>
        <dbReference type="EMBL" id="CAH3106865.1"/>
    </source>
</evidence>
<evidence type="ECO:0000256" key="2">
    <source>
        <dbReference type="ARBA" id="ARBA00022734"/>
    </source>
</evidence>
<protein>
    <recommendedName>
        <fullName evidence="7">Fibrinogen C-terminal domain-containing protein</fullName>
    </recommendedName>
</protein>
<dbReference type="Gene3D" id="3.90.215.10">
    <property type="entry name" value="Gamma Fibrinogen, chain A, domain 1"/>
    <property type="match status" value="1"/>
</dbReference>
<feature type="non-terminal residue" evidence="5">
    <location>
        <position position="1"/>
    </location>
</feature>
<dbReference type="InterPro" id="IPR014716">
    <property type="entry name" value="Fibrinogen_a/b/g_C_1"/>
</dbReference>